<dbReference type="InterPro" id="IPR006171">
    <property type="entry name" value="TOPRIM_dom"/>
</dbReference>
<evidence type="ECO:0000256" key="9">
    <source>
        <dbReference type="HAMAP-Rule" id="MF_00007"/>
    </source>
</evidence>
<dbReference type="CDD" id="cd01029">
    <property type="entry name" value="TOPRIM_primases"/>
    <property type="match status" value="1"/>
</dbReference>
<feature type="domain" description="Toprim" evidence="10">
    <location>
        <begin position="182"/>
        <end position="271"/>
    </location>
</feature>
<proteinExistence type="inferred from homology"/>
<dbReference type="NCBIfam" id="NF003108">
    <property type="entry name" value="PRK04031.1-1"/>
    <property type="match status" value="1"/>
</dbReference>
<dbReference type="EMBL" id="KP211907">
    <property type="protein sequence ID" value="ANV80771.1"/>
    <property type="molecule type" value="Genomic_DNA"/>
</dbReference>
<evidence type="ECO:0000256" key="4">
    <source>
        <dbReference type="ARBA" id="ARBA00022695"/>
    </source>
</evidence>
<organism evidence="11">
    <name type="scientific">uncultured Poseidoniia archaeon</name>
    <dbReference type="NCBI Taxonomy" id="1697135"/>
    <lineage>
        <taxon>Archaea</taxon>
        <taxon>Methanobacteriati</taxon>
        <taxon>Thermoplasmatota</taxon>
        <taxon>Candidatus Poseidoniia</taxon>
        <taxon>environmental samples</taxon>
    </lineage>
</organism>
<comment type="similarity">
    <text evidence="9">Belongs to the archaeal DnaG primase family.</text>
</comment>
<keyword evidence="9" id="KW-0271">Exosome</keyword>
<comment type="catalytic activity">
    <reaction evidence="9">
        <text>ssDNA + n NTP = ssDNA/pppN(pN)n-1 hybrid + (n-1) diphosphate.</text>
        <dbReference type="EC" id="2.7.7.101"/>
    </reaction>
</comment>
<keyword evidence="7" id="KW-0460">Magnesium</keyword>
<evidence type="ECO:0000256" key="1">
    <source>
        <dbReference type="ARBA" id="ARBA00022478"/>
    </source>
</evidence>
<dbReference type="SMART" id="SM00493">
    <property type="entry name" value="TOPRIM"/>
    <property type="match status" value="1"/>
</dbReference>
<dbReference type="EC" id="2.7.7.101" evidence="9"/>
<gene>
    <name evidence="9" type="primary">dnaG</name>
</gene>
<dbReference type="GO" id="GO:0008143">
    <property type="term" value="F:poly(A) binding"/>
    <property type="evidence" value="ECO:0007669"/>
    <property type="project" value="InterPro"/>
</dbReference>
<dbReference type="InterPro" id="IPR020607">
    <property type="entry name" value="Primase_DnaG_arc"/>
</dbReference>
<reference evidence="11" key="1">
    <citation type="submission" date="2014-11" db="EMBL/GenBank/DDBJ databases">
        <authorList>
            <person name="Zhu J."/>
            <person name="Qi W."/>
            <person name="Song R."/>
        </authorList>
    </citation>
    <scope>NUCLEOTIDE SEQUENCE</scope>
</reference>
<evidence type="ECO:0000256" key="6">
    <source>
        <dbReference type="ARBA" id="ARBA00022723"/>
    </source>
</evidence>
<comment type="subunit">
    <text evidence="9">Forms a ternary complex with MCM helicase and DNA. Component of the archaeal exosome complex.</text>
</comment>
<evidence type="ECO:0000256" key="2">
    <source>
        <dbReference type="ARBA" id="ARBA00022515"/>
    </source>
</evidence>
<dbReference type="Gene3D" id="3.40.1360.10">
    <property type="match status" value="1"/>
</dbReference>
<evidence type="ECO:0000256" key="5">
    <source>
        <dbReference type="ARBA" id="ARBA00022705"/>
    </source>
</evidence>
<keyword evidence="5 9" id="KW-0235">DNA replication</keyword>
<dbReference type="PROSITE" id="PS50880">
    <property type="entry name" value="TOPRIM"/>
    <property type="match status" value="1"/>
</dbReference>
<keyword evidence="1 9" id="KW-0240">DNA-directed RNA polymerase</keyword>
<keyword evidence="8 9" id="KW-0804">Transcription</keyword>
<name>A0A1B1TEQ7_9ARCH</name>
<evidence type="ECO:0000256" key="3">
    <source>
        <dbReference type="ARBA" id="ARBA00022679"/>
    </source>
</evidence>
<evidence type="ECO:0000313" key="11">
    <source>
        <dbReference type="EMBL" id="ANV80771.1"/>
    </source>
</evidence>
<dbReference type="HAMAP" id="MF_00007">
    <property type="entry name" value="DNA_primase_DnaG_arc"/>
    <property type="match status" value="1"/>
</dbReference>
<dbReference type="PANTHER" id="PTHR30313:SF2">
    <property type="entry name" value="DNA PRIMASE"/>
    <property type="match status" value="1"/>
</dbReference>
<reference evidence="11" key="2">
    <citation type="journal article" date="2015" name="ISME J.">
        <title>A new class of marine Euryarchaeota group II from the Mediterranean deep chlorophyll maximum.</title>
        <authorList>
            <person name="Martin-Cuadrado A.B."/>
            <person name="Garcia-Heredia I."/>
            <person name="Molto A.G."/>
            <person name="Lopez-Ubeda R."/>
            <person name="Kimes N."/>
            <person name="Lopez-Garcia P."/>
            <person name="Moreira D."/>
            <person name="Rodriguez-Valera F."/>
        </authorList>
    </citation>
    <scope>NUCLEOTIDE SEQUENCE</scope>
</reference>
<evidence type="ECO:0000259" key="10">
    <source>
        <dbReference type="PROSITE" id="PS50880"/>
    </source>
</evidence>
<dbReference type="AlphaFoldDB" id="A0A1B1TEQ7"/>
<dbReference type="Pfam" id="PF13662">
    <property type="entry name" value="Toprim_4"/>
    <property type="match status" value="1"/>
</dbReference>
<protein>
    <recommendedName>
        <fullName evidence="9">DNA primase DnaG</fullName>
        <ecNumber evidence="9">2.7.7.101</ecNumber>
    </recommendedName>
</protein>
<keyword evidence="6" id="KW-0479">Metal-binding</keyword>
<dbReference type="SUPFAM" id="SSF110455">
    <property type="entry name" value="Toprim domain"/>
    <property type="match status" value="1"/>
</dbReference>
<dbReference type="GO" id="GO:0000428">
    <property type="term" value="C:DNA-directed RNA polymerase complex"/>
    <property type="evidence" value="ECO:0007669"/>
    <property type="project" value="UniProtKB-KW"/>
</dbReference>
<dbReference type="PANTHER" id="PTHR30313">
    <property type="entry name" value="DNA PRIMASE"/>
    <property type="match status" value="1"/>
</dbReference>
<evidence type="ECO:0000256" key="7">
    <source>
        <dbReference type="ARBA" id="ARBA00022842"/>
    </source>
</evidence>
<dbReference type="GO" id="GO:0005737">
    <property type="term" value="C:cytoplasm"/>
    <property type="evidence" value="ECO:0007669"/>
    <property type="project" value="TreeGrafter"/>
</dbReference>
<sequence length="403" mass="42711">MKPSSWAENRKGIIMSNTEGKYIIHATIRCDGTVARKDVVGAIFGQTEGLLGDQLQLRKLQRTGRIGHVDVTLNQNKGKVQGEISLSSSIDQVSTAVIGAALETIDRIGPCKAVIKVKAIENIRSAKRENVIDRAKALLLNMVNSGQDESKNILEEVRSVLTLDTEKDISGMTAGPKVSDSSAIIIVEGRNDVRNLLKFGIKNAIATMGSGIQDELVTLAKSKTTVTAFVDGDRGGKLLLMELSGKLGKSLTHVALAPQSREVEHLEGKVITKCLGQKELANKVVSRIQSDLAKEDDAAVGRGEEILEAPEEIKGWAGMLEGLKRNQAVIVNEDGSGSEPIGASSLETKLAESEGAKGLVFAGKVTDRIFTLAAGAGIDSVVASSVGKVTRKSGVQAYSASDM</sequence>
<dbReference type="InterPro" id="IPR034154">
    <property type="entry name" value="TOPRIM_DnaG/twinkle"/>
</dbReference>
<dbReference type="GO" id="GO:0006269">
    <property type="term" value="P:DNA replication, synthesis of primer"/>
    <property type="evidence" value="ECO:0007669"/>
    <property type="project" value="UniProtKB-UniRule"/>
</dbReference>
<dbReference type="GO" id="GO:1990077">
    <property type="term" value="C:primosome complex"/>
    <property type="evidence" value="ECO:0007669"/>
    <property type="project" value="UniProtKB-KW"/>
</dbReference>
<dbReference type="GO" id="GO:0046872">
    <property type="term" value="F:metal ion binding"/>
    <property type="evidence" value="ECO:0007669"/>
    <property type="project" value="UniProtKB-KW"/>
</dbReference>
<dbReference type="GO" id="GO:0000178">
    <property type="term" value="C:exosome (RNase complex)"/>
    <property type="evidence" value="ECO:0007669"/>
    <property type="project" value="UniProtKB-KW"/>
</dbReference>
<keyword evidence="4 9" id="KW-0548">Nucleotidyltransferase</keyword>
<dbReference type="InterPro" id="IPR050219">
    <property type="entry name" value="DnaG_primase"/>
</dbReference>
<evidence type="ECO:0000256" key="8">
    <source>
        <dbReference type="ARBA" id="ARBA00023163"/>
    </source>
</evidence>
<dbReference type="GO" id="GO:0003899">
    <property type="term" value="F:DNA-directed RNA polymerase activity"/>
    <property type="evidence" value="ECO:0007669"/>
    <property type="project" value="UniProtKB-UniRule"/>
</dbReference>
<keyword evidence="2 9" id="KW-0639">Primosome</keyword>
<comment type="function">
    <text evidence="9">RNA polymerase that catalyzes the synthesis of short RNA molecules used as primers for DNA polymerase during DNA replication. Also part of the exosome, which is a complex involved in RNA degradation. Acts as a poly(A)-binding protein that enhances the interaction between heteropolymeric, adenine-rich transcripts and the exosome.</text>
</comment>
<accession>A0A1B1TEQ7</accession>
<keyword evidence="3 9" id="KW-0808">Transferase</keyword>